<dbReference type="InterPro" id="IPR017452">
    <property type="entry name" value="GPCR_Rhodpsn_7TM"/>
</dbReference>
<dbReference type="AlphaFoldDB" id="B3SC67"/>
<organism evidence="10 11">
    <name type="scientific">Trichoplax adhaerens</name>
    <name type="common">Trichoplax reptans</name>
    <dbReference type="NCBI Taxonomy" id="10228"/>
    <lineage>
        <taxon>Eukaryota</taxon>
        <taxon>Metazoa</taxon>
        <taxon>Placozoa</taxon>
        <taxon>Uniplacotomia</taxon>
        <taxon>Trichoplacea</taxon>
        <taxon>Trichoplacidae</taxon>
        <taxon>Trichoplax</taxon>
    </lineage>
</organism>
<dbReference type="CTD" id="6759053"/>
<dbReference type="Gene3D" id="1.20.1070.10">
    <property type="entry name" value="Rhodopsin 7-helix transmembrane proteins"/>
    <property type="match status" value="1"/>
</dbReference>
<name>B3SC67_TRIAD</name>
<dbReference type="HOGENOM" id="CLU_790685_0_0_1"/>
<evidence type="ECO:0000256" key="5">
    <source>
        <dbReference type="ARBA" id="ARBA00023136"/>
    </source>
</evidence>
<dbReference type="SUPFAM" id="SSF81321">
    <property type="entry name" value="Family A G protein-coupled receptor-like"/>
    <property type="match status" value="1"/>
</dbReference>
<dbReference type="PROSITE" id="PS50262">
    <property type="entry name" value="G_PROTEIN_RECEP_F1_2"/>
    <property type="match status" value="1"/>
</dbReference>
<dbReference type="OrthoDB" id="2105199at2759"/>
<evidence type="ECO:0000313" key="10">
    <source>
        <dbReference type="EMBL" id="EDV19684.1"/>
    </source>
</evidence>
<dbReference type="EMBL" id="DS985268">
    <property type="protein sequence ID" value="EDV19684.1"/>
    <property type="molecule type" value="Genomic_DNA"/>
</dbReference>
<keyword evidence="2 8" id="KW-0812">Transmembrane</keyword>
<feature type="transmembrane region" description="Helical" evidence="8">
    <location>
        <begin position="52"/>
        <end position="76"/>
    </location>
</feature>
<evidence type="ECO:0000256" key="6">
    <source>
        <dbReference type="ARBA" id="ARBA00023170"/>
    </source>
</evidence>
<feature type="transmembrane region" description="Helical" evidence="8">
    <location>
        <begin position="20"/>
        <end position="40"/>
    </location>
</feature>
<sequence>MAHNLSNITYPLLISNSTGALVLMSIILIASLFCNALLILSKTNQQSKITPTDWLILNLAISDLGFMIIETIKVIFRYTTSSFQIFHSNSFSCRLLGGSSIAFNMTNVLTLTSLAIIQYCCVSRRPRSKWFILFRKVSFIIIITWVLPILTLAPSIGDVWGKFVYNGIIGSCSLFDDMRRVQPWHFTYNILLTILYFAVPICLVCHYYSKIFQIVRKARRRIIDQLSRSTNPLVNKTNAADIKIIIRLVIICLIFFICYVCVSTLIALSLSGILKINLFYEYILVIMLHADCVVIPIIFLSQDNFRAVRKRFRCL</sequence>
<dbReference type="InterPro" id="IPR050125">
    <property type="entry name" value="GPCR_opsins"/>
</dbReference>
<dbReference type="GO" id="GO:0005886">
    <property type="term" value="C:plasma membrane"/>
    <property type="evidence" value="ECO:0000318"/>
    <property type="project" value="GO_Central"/>
</dbReference>
<evidence type="ECO:0000256" key="2">
    <source>
        <dbReference type="ARBA" id="ARBA00022692"/>
    </source>
</evidence>
<evidence type="ECO:0000256" key="1">
    <source>
        <dbReference type="ARBA" id="ARBA00004141"/>
    </source>
</evidence>
<feature type="transmembrane region" description="Helical" evidence="8">
    <location>
        <begin position="244"/>
        <end position="270"/>
    </location>
</feature>
<evidence type="ECO:0000256" key="4">
    <source>
        <dbReference type="ARBA" id="ARBA00023040"/>
    </source>
</evidence>
<dbReference type="RefSeq" id="XP_002117841.1">
    <property type="nucleotide sequence ID" value="XM_002117805.1"/>
</dbReference>
<feature type="transmembrane region" description="Helical" evidence="8">
    <location>
        <begin position="186"/>
        <end position="209"/>
    </location>
</feature>
<dbReference type="GO" id="GO:0008020">
    <property type="term" value="F:G protein-coupled photoreceptor activity"/>
    <property type="evidence" value="ECO:0000318"/>
    <property type="project" value="GO_Central"/>
</dbReference>
<feature type="transmembrane region" description="Helical" evidence="8">
    <location>
        <begin position="137"/>
        <end position="156"/>
    </location>
</feature>
<evidence type="ECO:0000256" key="3">
    <source>
        <dbReference type="ARBA" id="ARBA00022989"/>
    </source>
</evidence>
<dbReference type="PRINTS" id="PR00237">
    <property type="entry name" value="GPCRRHODOPSN"/>
</dbReference>
<evidence type="ECO:0000256" key="7">
    <source>
        <dbReference type="ARBA" id="ARBA00023224"/>
    </source>
</evidence>
<reference evidence="10 11" key="1">
    <citation type="journal article" date="2008" name="Nature">
        <title>The Trichoplax genome and the nature of placozoans.</title>
        <authorList>
            <person name="Srivastava M."/>
            <person name="Begovic E."/>
            <person name="Chapman J."/>
            <person name="Putnam N.H."/>
            <person name="Hellsten U."/>
            <person name="Kawashima T."/>
            <person name="Kuo A."/>
            <person name="Mitros T."/>
            <person name="Salamov A."/>
            <person name="Carpenter M.L."/>
            <person name="Signorovitch A.Y."/>
            <person name="Moreno M.A."/>
            <person name="Kamm K."/>
            <person name="Grimwood J."/>
            <person name="Schmutz J."/>
            <person name="Shapiro H."/>
            <person name="Grigoriev I.V."/>
            <person name="Buss L.W."/>
            <person name="Schierwater B."/>
            <person name="Dellaporta S.L."/>
            <person name="Rokhsar D.S."/>
        </authorList>
    </citation>
    <scope>NUCLEOTIDE SEQUENCE [LARGE SCALE GENOMIC DNA]</scope>
    <source>
        <strain evidence="10 11">Grell-BS-1999</strain>
    </source>
</reference>
<keyword evidence="4" id="KW-0297">G-protein coupled receptor</keyword>
<gene>
    <name evidence="10" type="ORF">TRIADDRAFT_61857</name>
</gene>
<evidence type="ECO:0000259" key="9">
    <source>
        <dbReference type="PROSITE" id="PS50262"/>
    </source>
</evidence>
<feature type="transmembrane region" description="Helical" evidence="8">
    <location>
        <begin position="96"/>
        <end position="117"/>
    </location>
</feature>
<dbReference type="Pfam" id="PF00001">
    <property type="entry name" value="7tm_1"/>
    <property type="match status" value="1"/>
</dbReference>
<dbReference type="PANTHER" id="PTHR24240">
    <property type="entry name" value="OPSIN"/>
    <property type="match status" value="1"/>
</dbReference>
<evidence type="ECO:0000256" key="8">
    <source>
        <dbReference type="SAM" id="Phobius"/>
    </source>
</evidence>
<feature type="domain" description="G-protein coupled receptors family 1 profile" evidence="9">
    <location>
        <begin position="34"/>
        <end position="299"/>
    </location>
</feature>
<feature type="transmembrane region" description="Helical" evidence="8">
    <location>
        <begin position="282"/>
        <end position="301"/>
    </location>
</feature>
<keyword evidence="11" id="KW-1185">Reference proteome</keyword>
<keyword evidence="7" id="KW-0807">Transducer</keyword>
<evidence type="ECO:0000313" key="11">
    <source>
        <dbReference type="Proteomes" id="UP000009022"/>
    </source>
</evidence>
<accession>B3SC67</accession>
<protein>
    <recommendedName>
        <fullName evidence="9">G-protein coupled receptors family 1 profile domain-containing protein</fullName>
    </recommendedName>
</protein>
<dbReference type="GO" id="GO:0071482">
    <property type="term" value="P:cellular response to light stimulus"/>
    <property type="evidence" value="ECO:0000318"/>
    <property type="project" value="GO_Central"/>
</dbReference>
<keyword evidence="3 8" id="KW-1133">Transmembrane helix</keyword>
<dbReference type="FunCoup" id="B3SC67">
    <property type="interactions" value="434"/>
</dbReference>
<comment type="subcellular location">
    <subcellularLocation>
        <location evidence="1">Membrane</location>
        <topology evidence="1">Multi-pass membrane protein</topology>
    </subcellularLocation>
</comment>
<keyword evidence="5 8" id="KW-0472">Membrane</keyword>
<dbReference type="PhylomeDB" id="B3SC67"/>
<dbReference type="GO" id="GO:0007602">
    <property type="term" value="P:phototransduction"/>
    <property type="evidence" value="ECO:0000318"/>
    <property type="project" value="GO_Central"/>
</dbReference>
<dbReference type="KEGG" id="tad:TRIADDRAFT_61857"/>
<dbReference type="GeneID" id="6759053"/>
<proteinExistence type="predicted"/>
<dbReference type="CDD" id="cd00637">
    <property type="entry name" value="7tm_classA_rhodopsin-like"/>
    <property type="match status" value="1"/>
</dbReference>
<dbReference type="Proteomes" id="UP000009022">
    <property type="component" value="Unassembled WGS sequence"/>
</dbReference>
<dbReference type="InParanoid" id="B3SC67"/>
<dbReference type="InterPro" id="IPR000276">
    <property type="entry name" value="GPCR_Rhodpsn"/>
</dbReference>
<keyword evidence="6" id="KW-0675">Receptor</keyword>
<dbReference type="GO" id="GO:0007186">
    <property type="term" value="P:G protein-coupled receptor signaling pathway"/>
    <property type="evidence" value="ECO:0000318"/>
    <property type="project" value="GO_Central"/>
</dbReference>